<comment type="catalytic activity">
    <reaction evidence="7">
        <text>L-threonyl-[protein] + ATP = O-phospho-L-threonyl-[protein] + ADP + H(+)</text>
        <dbReference type="Rhea" id="RHEA:46608"/>
        <dbReference type="Rhea" id="RHEA-COMP:11060"/>
        <dbReference type="Rhea" id="RHEA-COMP:11605"/>
        <dbReference type="ChEBI" id="CHEBI:15378"/>
        <dbReference type="ChEBI" id="CHEBI:30013"/>
        <dbReference type="ChEBI" id="CHEBI:30616"/>
        <dbReference type="ChEBI" id="CHEBI:61977"/>
        <dbReference type="ChEBI" id="CHEBI:456216"/>
        <dbReference type="EC" id="2.7.11.1"/>
    </reaction>
</comment>
<feature type="compositionally biased region" description="Basic and acidic residues" evidence="10">
    <location>
        <begin position="1101"/>
        <end position="1110"/>
    </location>
</feature>
<dbReference type="HOGENOM" id="CLU_272804_0_0_1"/>
<dbReference type="FunFam" id="3.30.200.20:FF:000206">
    <property type="entry name" value="Serine/threonine-protein kinase Ssp1"/>
    <property type="match status" value="1"/>
</dbReference>
<evidence type="ECO:0000313" key="13">
    <source>
        <dbReference type="Proteomes" id="UP000000707"/>
    </source>
</evidence>
<feature type="compositionally biased region" description="Low complexity" evidence="10">
    <location>
        <begin position="650"/>
        <end position="665"/>
    </location>
</feature>
<dbReference type="InterPro" id="IPR000719">
    <property type="entry name" value="Prot_kinase_dom"/>
</dbReference>
<feature type="region of interest" description="Disordered" evidence="10">
    <location>
        <begin position="437"/>
        <end position="460"/>
    </location>
</feature>
<dbReference type="Gene3D" id="3.30.200.20">
    <property type="entry name" value="Phosphorylase Kinase, domain 1"/>
    <property type="match status" value="1"/>
</dbReference>
<dbReference type="GO" id="GO:0030447">
    <property type="term" value="P:filamentous growth"/>
    <property type="evidence" value="ECO:0007669"/>
    <property type="project" value="UniProtKB-ARBA"/>
</dbReference>
<accession>G3B4K1</accession>
<evidence type="ECO:0000256" key="1">
    <source>
        <dbReference type="ARBA" id="ARBA00012513"/>
    </source>
</evidence>
<feature type="region of interest" description="Disordered" evidence="10">
    <location>
        <begin position="1097"/>
        <end position="1121"/>
    </location>
</feature>
<dbReference type="InterPro" id="IPR008271">
    <property type="entry name" value="Ser/Thr_kinase_AS"/>
</dbReference>
<evidence type="ECO:0000256" key="4">
    <source>
        <dbReference type="ARBA" id="ARBA00022741"/>
    </source>
</evidence>
<dbReference type="PANTHER" id="PTHR43895:SF152">
    <property type="entry name" value="SERINE_THREONINE-PROTEIN KINASE TOS3"/>
    <property type="match status" value="1"/>
</dbReference>
<feature type="compositionally biased region" description="Polar residues" evidence="10">
    <location>
        <begin position="666"/>
        <end position="675"/>
    </location>
</feature>
<sequence length="1218" mass="135482">MSITPNDQSSRSRQNSTLINKSVEPTTVVSSGGASHTALSPTTSVSQHSLSHHNTTTTPVPAPGSPYLSRKSSYASPTASYVSADPLSPHGDDKDLRHNIFGKVTGLLQKSLLSSGDSRSIISSTEYDCEPKKDVTHKISDSTLKLDTFPKVPMKGSMVSLSSSRRPSSKAFLSLPMSRTDSPVKETNRVFLEYDPFSKRKVLNTYEILGEIGRGEHGKVKLAKDLVNKDLVAIKIVNRKSKKERPQLRMRKSARTNIENEYELKIKREIAIMKKCNHKHIVQLKEVLDDINTHKIYMVLEYLEKGEVKWKRTTKNSSRDFDSPEIPCGGSGHKYDLETDLLSNDYAPNLTFRQSRKVFRDVLLGLEYLHLQGIVHRDIKPANLLVSSENTVKISDFGVSFASSLDEADEGLINELELAKTAGTPAFFAPELCQTNFSSSRNTSRESSFSHSRKDSKSNSSSSLEVLRNELTLTKVLPKIDYKIDIWALGVTFYCLLFGRLPFNAESEYELFQVIVNQQLEFPKDKDSFNCPVPITDSEFDLAKDILSKMLSKNSSKRIEIKDIKEHPFILLDLDNDLEALNELLYLNNPDSNNNFLSSIDLQAMSNQEDVTTEDLDNAIIGIGSRIKKSIVRAITSGTRDHEIRKRFLSGMENSSSFNSSSDESTPMSPAQLQQRLVGDHSVILSESQQYHQSSALSRSQTEAIHSNTSHSSTVNPSTLPTQATPSRSSSYTLAGIKDGRFSNPILNDVIEANKSDASSRRGSASAGGANEVETKRNVVGDLYFRNQSVVETFKGIQEMDDKRRRSSAFSASIASSNPPTAKNSVSSHPSLTHEISPSQPMNIPGAHVQIIVRPIGDANEHRASSVMSLPLTESFASLDSINDEYLTRKYKEFTKKKELEKSKEVEDTESTTDTLNEKFQNFNINNSMNSYGISFNFAKRDNKLDEIAPKTIVNSRPENSSDTGSEDDSGSESEEDGDLTLAFTSRVTPSKPKFLSLDQRAKSHDSSLPGLNRAKPTKRVIQMPVVFPHDHNTLEDVPAGLMARVPRPSVSIVPIDKSSVSSDPSPVQIIEPAPSNSIKFSPRVEQNEQLLSATQRVHNRKSDEHERRPSPLINNAPFSANATTNSHLYAFPRVNDSNEPPVFGKRHDERFNNHYKKEPISSPFPNAIHNDSDRESKHKSVQREENQTQSSNANRPDYYRSNSITIGLLQHDEPGSG</sequence>
<evidence type="ECO:0000256" key="9">
    <source>
        <dbReference type="PROSITE-ProRule" id="PRU10141"/>
    </source>
</evidence>
<feature type="compositionally biased region" description="Polar residues" evidence="10">
    <location>
        <begin position="1188"/>
        <end position="1206"/>
    </location>
</feature>
<evidence type="ECO:0000256" key="10">
    <source>
        <dbReference type="SAM" id="MobiDB-lite"/>
    </source>
</evidence>
<evidence type="ECO:0000256" key="5">
    <source>
        <dbReference type="ARBA" id="ARBA00022777"/>
    </source>
</evidence>
<dbReference type="EMBL" id="GL996521">
    <property type="protein sequence ID" value="EGV63965.1"/>
    <property type="molecule type" value="Genomic_DNA"/>
</dbReference>
<gene>
    <name evidence="12" type="ORF">CANTEDRAFT_121880</name>
</gene>
<keyword evidence="5 12" id="KW-0418">Kinase</keyword>
<dbReference type="GO" id="GO:0042149">
    <property type="term" value="P:cellular response to glucose starvation"/>
    <property type="evidence" value="ECO:0007669"/>
    <property type="project" value="UniProtKB-ARBA"/>
</dbReference>
<dbReference type="GO" id="GO:0001558">
    <property type="term" value="P:regulation of cell growth"/>
    <property type="evidence" value="ECO:0007669"/>
    <property type="project" value="UniProtKB-ARBA"/>
</dbReference>
<feature type="compositionally biased region" description="Polar residues" evidence="10">
    <location>
        <begin position="1"/>
        <end position="59"/>
    </location>
</feature>
<reference evidence="12 13" key="1">
    <citation type="journal article" date="2011" name="Proc. Natl. Acad. Sci. U.S.A.">
        <title>Comparative genomics of xylose-fermenting fungi for enhanced biofuel production.</title>
        <authorList>
            <person name="Wohlbach D.J."/>
            <person name="Kuo A."/>
            <person name="Sato T.K."/>
            <person name="Potts K.M."/>
            <person name="Salamov A.A."/>
            <person name="LaButti K.M."/>
            <person name="Sun H."/>
            <person name="Clum A."/>
            <person name="Pangilinan J.L."/>
            <person name="Lindquist E.A."/>
            <person name="Lucas S."/>
            <person name="Lapidus A."/>
            <person name="Jin M."/>
            <person name="Gunawan C."/>
            <person name="Balan V."/>
            <person name="Dale B.E."/>
            <person name="Jeffries T.W."/>
            <person name="Zinkel R."/>
            <person name="Barry K.W."/>
            <person name="Grigoriev I.V."/>
            <person name="Gasch A.P."/>
        </authorList>
    </citation>
    <scope>NUCLEOTIDE SEQUENCE [LARGE SCALE GENOMIC DNA]</scope>
    <source>
        <strain evidence="13">ATCC 10573 / BCRC 21748 / CBS 615 / JCM 9827 / NBRC 10315 / NRRL Y-1498 / VKM Y-70</strain>
    </source>
</reference>
<name>G3B4K1_CANTC</name>
<dbReference type="GO" id="GO:0007165">
    <property type="term" value="P:signal transduction"/>
    <property type="evidence" value="ECO:0007669"/>
    <property type="project" value="TreeGrafter"/>
</dbReference>
<organism evidence="13">
    <name type="scientific">Candida tenuis (strain ATCC 10573 / BCRC 21748 / CBS 615 / JCM 9827 / NBRC 10315 / NRRL Y-1498 / VKM Y-70)</name>
    <name type="common">Yeast</name>
    <name type="synonym">Yamadazyma tenuis</name>
    <dbReference type="NCBI Taxonomy" id="590646"/>
    <lineage>
        <taxon>Eukaryota</taxon>
        <taxon>Fungi</taxon>
        <taxon>Dikarya</taxon>
        <taxon>Ascomycota</taxon>
        <taxon>Saccharomycotina</taxon>
        <taxon>Pichiomycetes</taxon>
        <taxon>Debaryomycetaceae</taxon>
        <taxon>Yamadazyma</taxon>
    </lineage>
</organism>
<keyword evidence="3" id="KW-0808">Transferase</keyword>
<dbReference type="EC" id="2.7.11.1" evidence="1"/>
<dbReference type="SMART" id="SM00220">
    <property type="entry name" value="S_TKc"/>
    <property type="match status" value="1"/>
</dbReference>
<protein>
    <recommendedName>
        <fullName evidence="1">non-specific serine/threonine protein kinase</fullName>
        <ecNumber evidence="1">2.7.11.1</ecNumber>
    </recommendedName>
</protein>
<feature type="region of interest" description="Disordered" evidence="10">
    <location>
        <begin position="1"/>
        <end position="73"/>
    </location>
</feature>
<keyword evidence="2" id="KW-0723">Serine/threonine-protein kinase</keyword>
<feature type="region of interest" description="Disordered" evidence="10">
    <location>
        <begin position="1156"/>
        <end position="1218"/>
    </location>
</feature>
<feature type="region of interest" description="Disordered" evidence="10">
    <location>
        <begin position="808"/>
        <end position="843"/>
    </location>
</feature>
<dbReference type="GO" id="GO:0004674">
    <property type="term" value="F:protein serine/threonine kinase activity"/>
    <property type="evidence" value="ECO:0007669"/>
    <property type="project" value="UniProtKB-KW"/>
</dbReference>
<comment type="catalytic activity">
    <reaction evidence="8">
        <text>L-seryl-[protein] + ATP = O-phospho-L-seryl-[protein] + ADP + H(+)</text>
        <dbReference type="Rhea" id="RHEA:17989"/>
        <dbReference type="Rhea" id="RHEA-COMP:9863"/>
        <dbReference type="Rhea" id="RHEA-COMP:11604"/>
        <dbReference type="ChEBI" id="CHEBI:15378"/>
        <dbReference type="ChEBI" id="CHEBI:29999"/>
        <dbReference type="ChEBI" id="CHEBI:30616"/>
        <dbReference type="ChEBI" id="CHEBI:83421"/>
        <dbReference type="ChEBI" id="CHEBI:456216"/>
        <dbReference type="EC" id="2.7.11.1"/>
    </reaction>
</comment>
<dbReference type="PROSITE" id="PS00108">
    <property type="entry name" value="PROTEIN_KINASE_ST"/>
    <property type="match status" value="1"/>
</dbReference>
<dbReference type="Pfam" id="PF00069">
    <property type="entry name" value="Pkinase"/>
    <property type="match status" value="2"/>
</dbReference>
<feature type="region of interest" description="Disordered" evidence="10">
    <location>
        <begin position="689"/>
        <end position="733"/>
    </location>
</feature>
<dbReference type="GO" id="GO:0005524">
    <property type="term" value="F:ATP binding"/>
    <property type="evidence" value="ECO:0007669"/>
    <property type="project" value="UniProtKB-UniRule"/>
</dbReference>
<dbReference type="Gene3D" id="1.10.510.10">
    <property type="entry name" value="Transferase(Phosphotransferase) domain 1"/>
    <property type="match status" value="1"/>
</dbReference>
<feature type="compositionally biased region" description="Acidic residues" evidence="10">
    <location>
        <begin position="965"/>
        <end position="978"/>
    </location>
</feature>
<dbReference type="PANTHER" id="PTHR43895">
    <property type="entry name" value="CALCIUM/CALMODULIN-DEPENDENT PROTEIN KINASE KINASE-RELATED"/>
    <property type="match status" value="1"/>
</dbReference>
<keyword evidence="13" id="KW-1185">Reference proteome</keyword>
<evidence type="ECO:0000256" key="7">
    <source>
        <dbReference type="ARBA" id="ARBA00047899"/>
    </source>
</evidence>
<feature type="compositionally biased region" description="Low complexity" evidence="10">
    <location>
        <begin position="437"/>
        <end position="450"/>
    </location>
</feature>
<dbReference type="CDD" id="cd14008">
    <property type="entry name" value="STKc_LKB1_CaMKK"/>
    <property type="match status" value="1"/>
</dbReference>
<dbReference type="STRING" id="590646.G3B4K1"/>
<feature type="compositionally biased region" description="Low complexity" evidence="10">
    <location>
        <begin position="808"/>
        <end position="817"/>
    </location>
</feature>
<evidence type="ECO:0000256" key="3">
    <source>
        <dbReference type="ARBA" id="ARBA00022679"/>
    </source>
</evidence>
<evidence type="ECO:0000256" key="6">
    <source>
        <dbReference type="ARBA" id="ARBA00022840"/>
    </source>
</evidence>
<proteinExistence type="predicted"/>
<dbReference type="Proteomes" id="UP000000707">
    <property type="component" value="Unassembled WGS sequence"/>
</dbReference>
<feature type="compositionally biased region" description="Polar residues" evidence="10">
    <location>
        <begin position="818"/>
        <end position="842"/>
    </location>
</feature>
<dbReference type="AlphaFoldDB" id="G3B4K1"/>
<evidence type="ECO:0000259" key="11">
    <source>
        <dbReference type="PROSITE" id="PS50011"/>
    </source>
</evidence>
<dbReference type="OrthoDB" id="68483at2759"/>
<keyword evidence="6 9" id="KW-0067">ATP-binding</keyword>
<feature type="region of interest" description="Disordered" evidence="10">
    <location>
        <begin position="650"/>
        <end position="675"/>
    </location>
</feature>
<keyword evidence="4 9" id="KW-0547">Nucleotide-binding</keyword>
<feature type="domain" description="Protein kinase" evidence="11">
    <location>
        <begin position="206"/>
        <end position="570"/>
    </location>
</feature>
<evidence type="ECO:0000256" key="2">
    <source>
        <dbReference type="ARBA" id="ARBA00022527"/>
    </source>
</evidence>
<dbReference type="InterPro" id="IPR011009">
    <property type="entry name" value="Kinase-like_dom_sf"/>
</dbReference>
<feature type="region of interest" description="Disordered" evidence="10">
    <location>
        <begin position="950"/>
        <end position="978"/>
    </location>
</feature>
<feature type="binding site" evidence="9">
    <location>
        <position position="235"/>
    </location>
    <ligand>
        <name>ATP</name>
        <dbReference type="ChEBI" id="CHEBI:30616"/>
    </ligand>
</feature>
<evidence type="ECO:0000256" key="8">
    <source>
        <dbReference type="ARBA" id="ARBA00048679"/>
    </source>
</evidence>
<dbReference type="InterPro" id="IPR017441">
    <property type="entry name" value="Protein_kinase_ATP_BS"/>
</dbReference>
<dbReference type="eggNOG" id="KOG0585">
    <property type="taxonomic scope" value="Eukaryota"/>
</dbReference>
<dbReference type="PROSITE" id="PS50011">
    <property type="entry name" value="PROTEIN_KINASE_DOM"/>
    <property type="match status" value="1"/>
</dbReference>
<feature type="compositionally biased region" description="Basic and acidic residues" evidence="10">
    <location>
        <begin position="1171"/>
        <end position="1187"/>
    </location>
</feature>
<evidence type="ECO:0000313" key="12">
    <source>
        <dbReference type="EMBL" id="EGV63965.1"/>
    </source>
</evidence>
<dbReference type="PROSITE" id="PS00107">
    <property type="entry name" value="PROTEIN_KINASE_ATP"/>
    <property type="match status" value="1"/>
</dbReference>
<dbReference type="SUPFAM" id="SSF56112">
    <property type="entry name" value="Protein kinase-like (PK-like)"/>
    <property type="match status" value="1"/>
</dbReference>